<organism evidence="1 2">
    <name type="scientific">Araneus ventricosus</name>
    <name type="common">Orbweaver spider</name>
    <name type="synonym">Epeira ventricosa</name>
    <dbReference type="NCBI Taxonomy" id="182803"/>
    <lineage>
        <taxon>Eukaryota</taxon>
        <taxon>Metazoa</taxon>
        <taxon>Ecdysozoa</taxon>
        <taxon>Arthropoda</taxon>
        <taxon>Chelicerata</taxon>
        <taxon>Arachnida</taxon>
        <taxon>Araneae</taxon>
        <taxon>Araneomorphae</taxon>
        <taxon>Entelegynae</taxon>
        <taxon>Araneoidea</taxon>
        <taxon>Araneidae</taxon>
        <taxon>Araneus</taxon>
    </lineage>
</organism>
<evidence type="ECO:0000313" key="2">
    <source>
        <dbReference type="Proteomes" id="UP000499080"/>
    </source>
</evidence>
<dbReference type="Proteomes" id="UP000499080">
    <property type="component" value="Unassembled WGS sequence"/>
</dbReference>
<comment type="caution">
    <text evidence="1">The sequence shown here is derived from an EMBL/GenBank/DDBJ whole genome shotgun (WGS) entry which is preliminary data.</text>
</comment>
<reference evidence="1 2" key="1">
    <citation type="journal article" date="2019" name="Sci. Rep.">
        <title>Orb-weaving spider Araneus ventricosus genome elucidates the spidroin gene catalogue.</title>
        <authorList>
            <person name="Kono N."/>
            <person name="Nakamura H."/>
            <person name="Ohtoshi R."/>
            <person name="Moran D.A.P."/>
            <person name="Shinohara A."/>
            <person name="Yoshida Y."/>
            <person name="Fujiwara M."/>
            <person name="Mori M."/>
            <person name="Tomita M."/>
            <person name="Arakawa K."/>
        </authorList>
    </citation>
    <scope>NUCLEOTIDE SEQUENCE [LARGE SCALE GENOMIC DNA]</scope>
</reference>
<dbReference type="AlphaFoldDB" id="A0A4Y2R7M8"/>
<evidence type="ECO:0000313" key="1">
    <source>
        <dbReference type="EMBL" id="GBN71703.1"/>
    </source>
</evidence>
<sequence>MIQVPGQGGVLHRTVLPTGLVANGFRYRAASGVLYMSFQQVSAANDSQAQGHKGAFYSPPTGLAAVTGQGTGRASQRPPNRFGSAVMDPGTGHGVMFLPVYVLPTGSAAVMDSGTGAWGGVLYMW</sequence>
<name>A0A4Y2R7M8_ARAVE</name>
<accession>A0A4Y2R7M8</accession>
<keyword evidence="2" id="KW-1185">Reference proteome</keyword>
<dbReference type="EMBL" id="BGPR01016069">
    <property type="protein sequence ID" value="GBN71703.1"/>
    <property type="molecule type" value="Genomic_DNA"/>
</dbReference>
<proteinExistence type="predicted"/>
<gene>
    <name evidence="1" type="ORF">AVEN_54031_1</name>
</gene>
<protein>
    <submittedName>
        <fullName evidence="1">Uncharacterized protein</fullName>
    </submittedName>
</protein>